<name>A0ACD2HH98_9GAMM</name>
<evidence type="ECO:0000313" key="1">
    <source>
        <dbReference type="EMBL" id="RZQ55612.1"/>
    </source>
</evidence>
<proteinExistence type="predicted"/>
<evidence type="ECO:0000313" key="2">
    <source>
        <dbReference type="Proteomes" id="UP000293092"/>
    </source>
</evidence>
<comment type="caution">
    <text evidence="1">The sequence shown here is derived from an EMBL/GenBank/DDBJ whole genome shotgun (WGS) entry which is preliminary data.</text>
</comment>
<dbReference type="Proteomes" id="UP000293092">
    <property type="component" value="Unassembled WGS sequence"/>
</dbReference>
<reference evidence="1" key="1">
    <citation type="submission" date="2017-11" db="EMBL/GenBank/DDBJ databases">
        <title>Comparative genomic and phylogenomic analyses of the family Idiomarinaceae.</title>
        <authorList>
            <person name="Liu Y."/>
            <person name="Shao Z."/>
        </authorList>
    </citation>
    <scope>NUCLEOTIDE SEQUENCE</scope>
    <source>
        <strain evidence="1">PIN1</strain>
    </source>
</reference>
<sequence length="401" mass="44860">MCCAWRYPVQVKVAAELERDSTPVSDCTTVVQPQLNQLLTAVILLDEHLHIEYMNAAAEAILDGSLRRFQQQPFFSLFHFSSLEPAVVQHALQDEQSVSDSDVSLVLHDGQRITIEFIAQPLRQPDGRLTILLELRQIDQIRRINQETRQQQQLQAAQSMVRGLAHEIKNPLGGLRGAAQLLAGELDDPELREYTDLIIRQADRLSTLVDRMLGSNQIQSHEPANIHELLEHVVQISRLDVGQRIRWVKDYDPSLPDLTMAAEQLEQVFLNLVMNACDALQESQTPAPTISLRTRIVHQQTIHGTRYRQCAVVVVQDNGPGISPALRDTLFYPMVSGRAGGTGLGLSIAQNLVHQHVGKIEVSSEPGHTEFSVYLPYIETRVETPVADKHNPTSQKGSGRE</sequence>
<accession>A0ACD2HH98</accession>
<gene>
    <name evidence="1" type="ORF">CWI82_09540</name>
</gene>
<dbReference type="EMBL" id="PIQJ01000002">
    <property type="protein sequence ID" value="RZQ55612.1"/>
    <property type="molecule type" value="Genomic_DNA"/>
</dbReference>
<keyword evidence="2" id="KW-1185">Reference proteome</keyword>
<protein>
    <submittedName>
        <fullName evidence="1">Nitrogen regulation protein NR(II)</fullName>
    </submittedName>
</protein>
<organism evidence="1 2">
    <name type="scientific">Pseudidiomarina tainanensis</name>
    <dbReference type="NCBI Taxonomy" id="502365"/>
    <lineage>
        <taxon>Bacteria</taxon>
        <taxon>Pseudomonadati</taxon>
        <taxon>Pseudomonadota</taxon>
        <taxon>Gammaproteobacteria</taxon>
        <taxon>Alteromonadales</taxon>
        <taxon>Idiomarinaceae</taxon>
        <taxon>Pseudidiomarina</taxon>
    </lineage>
</organism>